<protein>
    <submittedName>
        <fullName evidence="2">DNAse I-like superfamily protein</fullName>
    </submittedName>
</protein>
<organism evidence="2 3">
    <name type="scientific">Striga hermonthica</name>
    <name type="common">Purple witchweed</name>
    <name type="synonym">Buchnera hermonthica</name>
    <dbReference type="NCBI Taxonomy" id="68872"/>
    <lineage>
        <taxon>Eukaryota</taxon>
        <taxon>Viridiplantae</taxon>
        <taxon>Streptophyta</taxon>
        <taxon>Embryophyta</taxon>
        <taxon>Tracheophyta</taxon>
        <taxon>Spermatophyta</taxon>
        <taxon>Magnoliopsida</taxon>
        <taxon>eudicotyledons</taxon>
        <taxon>Gunneridae</taxon>
        <taxon>Pentapetalae</taxon>
        <taxon>asterids</taxon>
        <taxon>lamiids</taxon>
        <taxon>Lamiales</taxon>
        <taxon>Orobanchaceae</taxon>
        <taxon>Buchnereae</taxon>
        <taxon>Striga</taxon>
    </lineage>
</organism>
<dbReference type="PANTHER" id="PTHR19446">
    <property type="entry name" value="REVERSE TRANSCRIPTASES"/>
    <property type="match status" value="1"/>
</dbReference>
<accession>A0A9N7RGZ5</accession>
<feature type="non-terminal residue" evidence="2">
    <location>
        <position position="240"/>
    </location>
</feature>
<feature type="non-terminal residue" evidence="2">
    <location>
        <position position="1"/>
    </location>
</feature>
<keyword evidence="3" id="KW-1185">Reference proteome</keyword>
<dbReference type="InterPro" id="IPR000477">
    <property type="entry name" value="RT_dom"/>
</dbReference>
<feature type="domain" description="Reverse transcriptase" evidence="1">
    <location>
        <begin position="121"/>
        <end position="240"/>
    </location>
</feature>
<evidence type="ECO:0000259" key="1">
    <source>
        <dbReference type="PROSITE" id="PS50878"/>
    </source>
</evidence>
<evidence type="ECO:0000313" key="2">
    <source>
        <dbReference type="EMBL" id="CAA0829117.1"/>
    </source>
</evidence>
<dbReference type="SUPFAM" id="SSF56672">
    <property type="entry name" value="DNA/RNA polymerases"/>
    <property type="match status" value="1"/>
</dbReference>
<dbReference type="Proteomes" id="UP001153555">
    <property type="component" value="Unassembled WGS sequence"/>
</dbReference>
<sequence length="240" mass="27092">FYHSLVKKRAKKNYIASITHEDGTLTGSMEDVSKEFIRYYEGLLGTGVQTEDIDPQILSSGPTLSPNHRSTLMAPVTDEDIKSTLRGIEGDKSPGLDGYTSTFFLKSWDVVGNDLVAAIKEFFRSGSILKQWNHTGITLVPKSSHSSRVTDFRPIACCNTVHKICSKILARRISEVLDAIVDEAQAAFVKGRNMTDNIYLMQQLLRQYFRKRVSPRCLIKIDLRKAIDSVSWAFLRQMLE</sequence>
<dbReference type="Pfam" id="PF00078">
    <property type="entry name" value="RVT_1"/>
    <property type="match status" value="1"/>
</dbReference>
<dbReference type="EMBL" id="CACSLK010027773">
    <property type="protein sequence ID" value="CAA0829117.1"/>
    <property type="molecule type" value="Genomic_DNA"/>
</dbReference>
<dbReference type="OrthoDB" id="912759at2759"/>
<dbReference type="InterPro" id="IPR043502">
    <property type="entry name" value="DNA/RNA_pol_sf"/>
</dbReference>
<name>A0A9N7RGZ5_STRHE</name>
<reference evidence="2" key="1">
    <citation type="submission" date="2019-12" db="EMBL/GenBank/DDBJ databases">
        <authorList>
            <person name="Scholes J."/>
        </authorList>
    </citation>
    <scope>NUCLEOTIDE SEQUENCE</scope>
</reference>
<proteinExistence type="predicted"/>
<dbReference type="PROSITE" id="PS50878">
    <property type="entry name" value="RT_POL"/>
    <property type="match status" value="1"/>
</dbReference>
<comment type="caution">
    <text evidence="2">The sequence shown here is derived from an EMBL/GenBank/DDBJ whole genome shotgun (WGS) entry which is preliminary data.</text>
</comment>
<gene>
    <name evidence="2" type="ORF">SHERM_24707</name>
</gene>
<dbReference type="CDD" id="cd01650">
    <property type="entry name" value="RT_nLTR_like"/>
    <property type="match status" value="1"/>
</dbReference>
<evidence type="ECO:0000313" key="3">
    <source>
        <dbReference type="Proteomes" id="UP001153555"/>
    </source>
</evidence>
<dbReference type="AlphaFoldDB" id="A0A9N7RGZ5"/>